<keyword evidence="6" id="KW-0067">ATP-binding</keyword>
<dbReference type="PANTHER" id="PTHR24221:SF654">
    <property type="entry name" value="ATP-BINDING CASSETTE SUB-FAMILY B MEMBER 6"/>
    <property type="match status" value="1"/>
</dbReference>
<evidence type="ECO:0000256" key="6">
    <source>
        <dbReference type="ARBA" id="ARBA00022840"/>
    </source>
</evidence>
<accession>A0A6S6T4P9</accession>
<evidence type="ECO:0000256" key="1">
    <source>
        <dbReference type="ARBA" id="ARBA00004651"/>
    </source>
</evidence>
<dbReference type="Gene3D" id="1.20.1560.10">
    <property type="entry name" value="ABC transporter type 1, transmembrane domain"/>
    <property type="match status" value="1"/>
</dbReference>
<evidence type="ECO:0000259" key="10">
    <source>
        <dbReference type="PROSITE" id="PS50929"/>
    </source>
</evidence>
<dbReference type="GO" id="GO:0005524">
    <property type="term" value="F:ATP binding"/>
    <property type="evidence" value="ECO:0007669"/>
    <property type="project" value="UniProtKB-KW"/>
</dbReference>
<dbReference type="Gene3D" id="3.40.50.300">
    <property type="entry name" value="P-loop containing nucleotide triphosphate hydrolases"/>
    <property type="match status" value="1"/>
</dbReference>
<keyword evidence="8" id="KW-0472">Membrane</keyword>
<dbReference type="InterPro" id="IPR036640">
    <property type="entry name" value="ABC1_TM_sf"/>
</dbReference>
<dbReference type="InterPro" id="IPR017871">
    <property type="entry name" value="ABC_transporter-like_CS"/>
</dbReference>
<dbReference type="FunFam" id="3.40.50.300:FF:000221">
    <property type="entry name" value="Multidrug ABC transporter ATP-binding protein"/>
    <property type="match status" value="1"/>
</dbReference>
<dbReference type="InterPro" id="IPR027417">
    <property type="entry name" value="P-loop_NTPase"/>
</dbReference>
<dbReference type="Pfam" id="PF00005">
    <property type="entry name" value="ABC_tran"/>
    <property type="match status" value="1"/>
</dbReference>
<dbReference type="PROSITE" id="PS50893">
    <property type="entry name" value="ABC_TRANSPORTER_2"/>
    <property type="match status" value="1"/>
</dbReference>
<keyword evidence="3" id="KW-1003">Cell membrane</keyword>
<keyword evidence="4" id="KW-0812">Transmembrane</keyword>
<gene>
    <name evidence="11" type="ORF">HELGO_WM5996</name>
</gene>
<dbReference type="Pfam" id="PF00664">
    <property type="entry name" value="ABC_membrane"/>
    <property type="match status" value="1"/>
</dbReference>
<dbReference type="GO" id="GO:0016887">
    <property type="term" value="F:ATP hydrolysis activity"/>
    <property type="evidence" value="ECO:0007669"/>
    <property type="project" value="InterPro"/>
</dbReference>
<comment type="subcellular location">
    <subcellularLocation>
        <location evidence="1">Cell membrane</location>
        <topology evidence="1">Multi-pass membrane protein</topology>
    </subcellularLocation>
</comment>
<keyword evidence="7" id="KW-1133">Transmembrane helix</keyword>
<evidence type="ECO:0000256" key="2">
    <source>
        <dbReference type="ARBA" id="ARBA00022448"/>
    </source>
</evidence>
<keyword evidence="2" id="KW-0813">Transport</keyword>
<dbReference type="AlphaFoldDB" id="A0A6S6T4P9"/>
<dbReference type="SUPFAM" id="SSF52540">
    <property type="entry name" value="P-loop containing nucleoside triphosphate hydrolases"/>
    <property type="match status" value="1"/>
</dbReference>
<dbReference type="GO" id="GO:0034040">
    <property type="term" value="F:ATPase-coupled lipid transmembrane transporter activity"/>
    <property type="evidence" value="ECO:0007669"/>
    <property type="project" value="TreeGrafter"/>
</dbReference>
<evidence type="ECO:0000256" key="8">
    <source>
        <dbReference type="ARBA" id="ARBA00023136"/>
    </source>
</evidence>
<dbReference type="InterPro" id="IPR003439">
    <property type="entry name" value="ABC_transporter-like_ATP-bd"/>
</dbReference>
<name>A0A6S6T4P9_9BACT</name>
<dbReference type="SMART" id="SM00382">
    <property type="entry name" value="AAA"/>
    <property type="match status" value="1"/>
</dbReference>
<feature type="domain" description="ABC transporter" evidence="9">
    <location>
        <begin position="269"/>
        <end position="501"/>
    </location>
</feature>
<dbReference type="InterPro" id="IPR011527">
    <property type="entry name" value="ABC1_TM_dom"/>
</dbReference>
<evidence type="ECO:0000313" key="11">
    <source>
        <dbReference type="EMBL" id="CAA6810430.1"/>
    </source>
</evidence>
<dbReference type="GO" id="GO:0005886">
    <property type="term" value="C:plasma membrane"/>
    <property type="evidence" value="ECO:0007669"/>
    <property type="project" value="UniProtKB-SubCell"/>
</dbReference>
<evidence type="ECO:0000256" key="4">
    <source>
        <dbReference type="ARBA" id="ARBA00022692"/>
    </source>
</evidence>
<protein>
    <submittedName>
        <fullName evidence="11">Phospholipid-lipopolysaccharide ABC transporter</fullName>
    </submittedName>
</protein>
<dbReference type="CDD" id="cd18552">
    <property type="entry name" value="ABC_6TM_MsbA_like"/>
    <property type="match status" value="1"/>
</dbReference>
<feature type="domain" description="ABC transmembrane type-1" evidence="10">
    <location>
        <begin position="1"/>
        <end position="238"/>
    </location>
</feature>
<dbReference type="EMBL" id="CACVAW010000040">
    <property type="protein sequence ID" value="CAA6810430.1"/>
    <property type="molecule type" value="Genomic_DNA"/>
</dbReference>
<keyword evidence="5" id="KW-0547">Nucleotide-binding</keyword>
<organism evidence="11">
    <name type="scientific">uncultured Campylobacterales bacterium</name>
    <dbReference type="NCBI Taxonomy" id="352960"/>
    <lineage>
        <taxon>Bacteria</taxon>
        <taxon>Pseudomonadati</taxon>
        <taxon>Campylobacterota</taxon>
        <taxon>Epsilonproteobacteria</taxon>
        <taxon>Campylobacterales</taxon>
        <taxon>environmental samples</taxon>
    </lineage>
</organism>
<dbReference type="SUPFAM" id="SSF90123">
    <property type="entry name" value="ABC transporter transmembrane region"/>
    <property type="match status" value="1"/>
</dbReference>
<evidence type="ECO:0000256" key="7">
    <source>
        <dbReference type="ARBA" id="ARBA00022989"/>
    </source>
</evidence>
<sequence length="503" mass="56260">MAYTAKSIGKYVQVYFTSYIGQDIVRRIKDKILGNTLDFDITFFKGIRSGELISRITNDTERIRLVVSKIIPEILRESLTIVALLGVVIYQSPKLAFYSLIVLPLTLYPLRVLAKKVKKLSFSSQESISDATSILSEIFSNIELIKTSNTEAKEFDKFADTNKKFFNINIKQVKIAELTGPLMEILGSIGAAAVIIVGGMQVIDGTMNTGQFFSFMTALFLLYTPIKRISRLYNQTQDAVAASNRIFSFLETKSTIKNGTKTIQDIQTIKFEDIYMSYDNKQVLNGINIDIKKGEMIALIGDSGAGKSSIINLLARFYDSSSGQILLNDTEIKDIDIKNLRDHLAIVTQKVYIFNDTIAQNVSYGKPYDEAKVKSALKKAYLLDFVESLSEGIHTKLDESGTNLSGGQAQRISIARAFYKDPDIFIFDESTSSLDNASEKEILNIIKEIKRDKIIIMIAHKLSAIQDADKILIFSKGQIVDEGSHTQLLESSPKYQKLLNNTK</sequence>
<reference evidence="11" key="1">
    <citation type="submission" date="2020-01" db="EMBL/GenBank/DDBJ databases">
        <authorList>
            <person name="Meier V. D."/>
            <person name="Meier V D."/>
        </authorList>
    </citation>
    <scope>NUCLEOTIDE SEQUENCE</scope>
    <source>
        <strain evidence="11">HLG_WM_MAG_12</strain>
    </source>
</reference>
<dbReference type="GO" id="GO:0140359">
    <property type="term" value="F:ABC-type transporter activity"/>
    <property type="evidence" value="ECO:0007669"/>
    <property type="project" value="InterPro"/>
</dbReference>
<dbReference type="PROSITE" id="PS00211">
    <property type="entry name" value="ABC_TRANSPORTER_1"/>
    <property type="match status" value="1"/>
</dbReference>
<proteinExistence type="predicted"/>
<dbReference type="PROSITE" id="PS50929">
    <property type="entry name" value="ABC_TM1F"/>
    <property type="match status" value="1"/>
</dbReference>
<evidence type="ECO:0000259" key="9">
    <source>
        <dbReference type="PROSITE" id="PS50893"/>
    </source>
</evidence>
<dbReference type="PANTHER" id="PTHR24221">
    <property type="entry name" value="ATP-BINDING CASSETTE SUB-FAMILY B"/>
    <property type="match status" value="1"/>
</dbReference>
<evidence type="ECO:0000256" key="5">
    <source>
        <dbReference type="ARBA" id="ARBA00022741"/>
    </source>
</evidence>
<dbReference type="InterPro" id="IPR039421">
    <property type="entry name" value="Type_1_exporter"/>
</dbReference>
<evidence type="ECO:0000256" key="3">
    <source>
        <dbReference type="ARBA" id="ARBA00022475"/>
    </source>
</evidence>
<dbReference type="InterPro" id="IPR003593">
    <property type="entry name" value="AAA+_ATPase"/>
</dbReference>